<reference evidence="2" key="2">
    <citation type="journal article" date="2024" name="Plant">
        <title>Genomic evolution and insights into agronomic trait innovations of Sesamum species.</title>
        <authorList>
            <person name="Miao H."/>
            <person name="Wang L."/>
            <person name="Qu L."/>
            <person name="Liu H."/>
            <person name="Sun Y."/>
            <person name="Le M."/>
            <person name="Wang Q."/>
            <person name="Wei S."/>
            <person name="Zheng Y."/>
            <person name="Lin W."/>
            <person name="Duan Y."/>
            <person name="Cao H."/>
            <person name="Xiong S."/>
            <person name="Wang X."/>
            <person name="Wei L."/>
            <person name="Li C."/>
            <person name="Ma Q."/>
            <person name="Ju M."/>
            <person name="Zhao R."/>
            <person name="Li G."/>
            <person name="Mu C."/>
            <person name="Tian Q."/>
            <person name="Mei H."/>
            <person name="Zhang T."/>
            <person name="Gao T."/>
            <person name="Zhang H."/>
        </authorList>
    </citation>
    <scope>NUCLEOTIDE SEQUENCE</scope>
    <source>
        <strain evidence="2">KEN1</strain>
    </source>
</reference>
<gene>
    <name evidence="2" type="ORF">Slati_2166000</name>
</gene>
<reference evidence="2" key="1">
    <citation type="submission" date="2020-06" db="EMBL/GenBank/DDBJ databases">
        <authorList>
            <person name="Li T."/>
            <person name="Hu X."/>
            <person name="Zhang T."/>
            <person name="Song X."/>
            <person name="Zhang H."/>
            <person name="Dai N."/>
            <person name="Sheng W."/>
            <person name="Hou X."/>
            <person name="Wei L."/>
        </authorList>
    </citation>
    <scope>NUCLEOTIDE SEQUENCE</scope>
    <source>
        <strain evidence="2">KEN1</strain>
        <tissue evidence="2">Leaf</tissue>
    </source>
</reference>
<feature type="region of interest" description="Disordered" evidence="1">
    <location>
        <begin position="42"/>
        <end position="75"/>
    </location>
</feature>
<dbReference type="EMBL" id="JACGWN010000007">
    <property type="protein sequence ID" value="KAL0444433.1"/>
    <property type="molecule type" value="Genomic_DNA"/>
</dbReference>
<name>A0AAW2WSB3_9LAMI</name>
<protein>
    <submittedName>
        <fullName evidence="2">Uncharacterized protein</fullName>
    </submittedName>
</protein>
<organism evidence="2">
    <name type="scientific">Sesamum latifolium</name>
    <dbReference type="NCBI Taxonomy" id="2727402"/>
    <lineage>
        <taxon>Eukaryota</taxon>
        <taxon>Viridiplantae</taxon>
        <taxon>Streptophyta</taxon>
        <taxon>Embryophyta</taxon>
        <taxon>Tracheophyta</taxon>
        <taxon>Spermatophyta</taxon>
        <taxon>Magnoliopsida</taxon>
        <taxon>eudicotyledons</taxon>
        <taxon>Gunneridae</taxon>
        <taxon>Pentapetalae</taxon>
        <taxon>asterids</taxon>
        <taxon>lamiids</taxon>
        <taxon>Lamiales</taxon>
        <taxon>Pedaliaceae</taxon>
        <taxon>Sesamum</taxon>
    </lineage>
</organism>
<evidence type="ECO:0000256" key="1">
    <source>
        <dbReference type="SAM" id="MobiDB-lite"/>
    </source>
</evidence>
<comment type="caution">
    <text evidence="2">The sequence shown here is derived from an EMBL/GenBank/DDBJ whole genome shotgun (WGS) entry which is preliminary data.</text>
</comment>
<proteinExistence type="predicted"/>
<accession>A0AAW2WSB3</accession>
<dbReference type="AlphaFoldDB" id="A0AAW2WSB3"/>
<evidence type="ECO:0000313" key="2">
    <source>
        <dbReference type="EMBL" id="KAL0444433.1"/>
    </source>
</evidence>
<feature type="compositionally biased region" description="Basic and acidic residues" evidence="1">
    <location>
        <begin position="56"/>
        <end position="75"/>
    </location>
</feature>
<sequence length="102" mass="11367">MGRYLKHPPVLAFHGPFAFESILIGSIDEKAIDEVIIDLVGSSGEEGENPTVSDSASRHVDEREEEGKSIEEKERKKVEDRLVRSGLSILGFTNPVFARLMR</sequence>